<proteinExistence type="inferred from homology"/>
<dbReference type="Gene3D" id="3.40.190.80">
    <property type="match status" value="1"/>
</dbReference>
<dbReference type="InterPro" id="IPR020583">
    <property type="entry name" value="Inositol_monoP_metal-BS"/>
</dbReference>
<protein>
    <submittedName>
        <fullName evidence="6">Inositol monophosphatase</fullName>
        <ecNumber evidence="6">3.1.3.25</ecNumber>
    </submittedName>
</protein>
<dbReference type="GO" id="GO:0046872">
    <property type="term" value="F:metal ion binding"/>
    <property type="evidence" value="ECO:0007669"/>
    <property type="project" value="UniProtKB-KW"/>
</dbReference>
<comment type="caution">
    <text evidence="6">The sequence shown here is derived from an EMBL/GenBank/DDBJ whole genome shotgun (WGS) entry which is preliminary data.</text>
</comment>
<dbReference type="CDD" id="cd01637">
    <property type="entry name" value="IMPase_like"/>
    <property type="match status" value="1"/>
</dbReference>
<comment type="similarity">
    <text evidence="1">Belongs to the inositol monophosphatase superfamily.</text>
</comment>
<dbReference type="EMBL" id="AFQE01000022">
    <property type="protein sequence ID" value="EGQ78158.1"/>
    <property type="molecule type" value="Genomic_DNA"/>
</dbReference>
<keyword evidence="4 5" id="KW-0460">Magnesium</keyword>
<dbReference type="PRINTS" id="PR00377">
    <property type="entry name" value="IMPHPHTASES"/>
</dbReference>
<dbReference type="GO" id="GO:0007165">
    <property type="term" value="P:signal transduction"/>
    <property type="evidence" value="ECO:0007669"/>
    <property type="project" value="TreeGrafter"/>
</dbReference>
<feature type="binding site" evidence="5">
    <location>
        <position position="114"/>
    </location>
    <ligand>
        <name>Mg(2+)</name>
        <dbReference type="ChEBI" id="CHEBI:18420"/>
        <label>1</label>
        <note>catalytic</note>
    </ligand>
</feature>
<dbReference type="PANTHER" id="PTHR20854:SF4">
    <property type="entry name" value="INOSITOL-1-MONOPHOSPHATASE-RELATED"/>
    <property type="match status" value="1"/>
</dbReference>
<evidence type="ECO:0000256" key="2">
    <source>
        <dbReference type="ARBA" id="ARBA00022723"/>
    </source>
</evidence>
<keyword evidence="3 6" id="KW-0378">Hydrolase</keyword>
<evidence type="ECO:0000256" key="4">
    <source>
        <dbReference type="ARBA" id="ARBA00022842"/>
    </source>
</evidence>
<dbReference type="GO" id="GO:0008934">
    <property type="term" value="F:inositol monophosphate 1-phosphatase activity"/>
    <property type="evidence" value="ECO:0007669"/>
    <property type="project" value="TreeGrafter"/>
</dbReference>
<dbReference type="AlphaFoldDB" id="A0AA36ULZ0"/>
<comment type="cofactor">
    <cofactor evidence="5">
        <name>Mg(2+)</name>
        <dbReference type="ChEBI" id="CHEBI:18420"/>
    </cofactor>
</comment>
<feature type="binding site" evidence="5">
    <location>
        <position position="113"/>
    </location>
    <ligand>
        <name>Mg(2+)</name>
        <dbReference type="ChEBI" id="CHEBI:18420"/>
        <label>1</label>
        <note>catalytic</note>
    </ligand>
</feature>
<dbReference type="SUPFAM" id="SSF56655">
    <property type="entry name" value="Carbohydrate phosphatase"/>
    <property type="match status" value="1"/>
</dbReference>
<accession>A0AA36ULZ0</accession>
<evidence type="ECO:0000256" key="3">
    <source>
        <dbReference type="ARBA" id="ARBA00022801"/>
    </source>
</evidence>
<evidence type="ECO:0000256" key="5">
    <source>
        <dbReference type="PIRSR" id="PIRSR600760-2"/>
    </source>
</evidence>
<dbReference type="InterPro" id="IPR000760">
    <property type="entry name" value="Inositol_monophosphatase-like"/>
</dbReference>
<evidence type="ECO:0000313" key="7">
    <source>
        <dbReference type="Proteomes" id="UP000004982"/>
    </source>
</evidence>
<reference evidence="6 7" key="1">
    <citation type="submission" date="2011-05" db="EMBL/GenBank/DDBJ databases">
        <authorList>
            <person name="Muzny D."/>
            <person name="Qin X."/>
            <person name="Deng J."/>
            <person name="Jiang H."/>
            <person name="Liu Y."/>
            <person name="Qu J."/>
            <person name="Song X.-Z."/>
            <person name="Zhang L."/>
            <person name="Thornton R."/>
            <person name="Coyle M."/>
            <person name="Francisco L."/>
            <person name="Jackson L."/>
            <person name="Javaid M."/>
            <person name="Korchina V."/>
            <person name="Kovar C."/>
            <person name="Mata R."/>
            <person name="Mathew T."/>
            <person name="Ngo R."/>
            <person name="Nguyen L."/>
            <person name="Nguyen N."/>
            <person name="Okwuonu G."/>
            <person name="Ongeri F."/>
            <person name="Pham C."/>
            <person name="Simmons D."/>
            <person name="Wilczek-Boney K."/>
            <person name="Hale W."/>
            <person name="Jakkamsetti A."/>
            <person name="Pham P."/>
            <person name="Ruth R."/>
            <person name="San Lucas F."/>
            <person name="Warren J."/>
            <person name="Zhang J."/>
            <person name="Zhao Z."/>
            <person name="Zhou C."/>
            <person name="Zhu D."/>
            <person name="Lee S."/>
            <person name="Bess C."/>
            <person name="Blankenburg K."/>
            <person name="Forbes L."/>
            <person name="Fu Q."/>
            <person name="Gubbala S."/>
            <person name="Hirani K."/>
            <person name="Jayaseelan J.C."/>
            <person name="Lara F."/>
            <person name="Munidasa M."/>
            <person name="Palculict T."/>
            <person name="Patil S."/>
            <person name="Pu L.-L."/>
            <person name="Saada N."/>
            <person name="Tang L."/>
            <person name="Weissenberger G."/>
            <person name="Zhu Y."/>
            <person name="Hemphill L."/>
            <person name="Shang Y."/>
            <person name="Youmans B."/>
            <person name="Ayvaz T."/>
            <person name="Ross M."/>
            <person name="Santibanez J."/>
            <person name="Aqrawi P."/>
            <person name="Gross S."/>
            <person name="Joshi V."/>
            <person name="Fowler G."/>
            <person name="Nazareth L."/>
            <person name="Reid J."/>
            <person name="Worley K."/>
            <person name="Petrosino J."/>
            <person name="Highlander S."/>
            <person name="Gibbs R."/>
        </authorList>
    </citation>
    <scope>NUCLEOTIDE SEQUENCE [LARGE SCALE GENOMIC DNA]</scope>
    <source>
        <strain evidence="6 7">ATCC 33926</strain>
    </source>
</reference>
<feature type="binding site" evidence="5">
    <location>
        <position position="236"/>
    </location>
    <ligand>
        <name>Mg(2+)</name>
        <dbReference type="ChEBI" id="CHEBI:18420"/>
        <label>1</label>
        <note>catalytic</note>
    </ligand>
</feature>
<organism evidence="6 7">
    <name type="scientific">Neisseria macacae ATCC 33926</name>
    <dbReference type="NCBI Taxonomy" id="997348"/>
    <lineage>
        <taxon>Bacteria</taxon>
        <taxon>Pseudomonadati</taxon>
        <taxon>Pseudomonadota</taxon>
        <taxon>Betaproteobacteria</taxon>
        <taxon>Neisseriales</taxon>
        <taxon>Neisseriaceae</taxon>
        <taxon>Neisseria</taxon>
    </lineage>
</organism>
<dbReference type="PROSITE" id="PS00629">
    <property type="entry name" value="IMP_1"/>
    <property type="match status" value="1"/>
</dbReference>
<feature type="binding site" evidence="5">
    <location>
        <position position="111"/>
    </location>
    <ligand>
        <name>Mg(2+)</name>
        <dbReference type="ChEBI" id="CHEBI:18420"/>
        <label>1</label>
        <note>catalytic</note>
    </ligand>
</feature>
<name>A0AA36ULZ0_9NEIS</name>
<dbReference type="Gene3D" id="3.30.540.10">
    <property type="entry name" value="Fructose-1,6-Bisphosphatase, subunit A, domain 1"/>
    <property type="match status" value="1"/>
</dbReference>
<keyword evidence="2 5" id="KW-0479">Metal-binding</keyword>
<dbReference type="GO" id="GO:0006020">
    <property type="term" value="P:inositol metabolic process"/>
    <property type="evidence" value="ECO:0007669"/>
    <property type="project" value="TreeGrafter"/>
</dbReference>
<dbReference type="PANTHER" id="PTHR20854">
    <property type="entry name" value="INOSITOL MONOPHOSPHATASE"/>
    <property type="match status" value="1"/>
</dbReference>
<dbReference type="Pfam" id="PF00459">
    <property type="entry name" value="Inositol_P"/>
    <property type="match status" value="1"/>
</dbReference>
<gene>
    <name evidence="6" type="primary">suhB</name>
    <name evidence="6" type="ORF">HMPREF9418_0383</name>
</gene>
<evidence type="ECO:0000313" key="6">
    <source>
        <dbReference type="EMBL" id="EGQ78158.1"/>
    </source>
</evidence>
<dbReference type="Proteomes" id="UP000004982">
    <property type="component" value="Unassembled WGS sequence"/>
</dbReference>
<feature type="binding site" evidence="5">
    <location>
        <position position="87"/>
    </location>
    <ligand>
        <name>Mg(2+)</name>
        <dbReference type="ChEBI" id="CHEBI:18420"/>
        <label>1</label>
        <note>catalytic</note>
    </ligand>
</feature>
<evidence type="ECO:0000256" key="1">
    <source>
        <dbReference type="ARBA" id="ARBA00009759"/>
    </source>
</evidence>
<dbReference type="EC" id="3.1.3.25" evidence="6"/>
<sequence length="290" mass="32298">MVLQVKTDIITRLYDFAPQPQKQGQKVLHRLQKVVRHIAQTEVMPRFLNTPSHRKEDGSMLSEADLAAQTAFAAALPLLIDSPMLGEEMSVQEQTTLWKLHAHTDGLWVVDPIDGTNNFVNGLPHFAVSVAFVKNGRAELGIIYNPVSGECFYAERGKGAYLNGTPLPLRTVDKKLSEAIAGVEIKYLRSGKLTSRMSTLAPFGTIRSMGSSTLDWCYLASGRYDVYVHGGQKLWDYAAGALIFEEAGGNLSTLEGDDFWSGEHVFKRSVIAALQPALFERWEKWIRENQ</sequence>